<gene>
    <name evidence="1" type="ORF">L484_020633</name>
</gene>
<accession>W9S944</accession>
<keyword evidence="2" id="KW-1185">Reference proteome</keyword>
<dbReference type="AlphaFoldDB" id="W9S944"/>
<protein>
    <recommendedName>
        <fullName evidence="3">Coiled-coil SMC6 And NSE5 INteracting (CANIN) domain-containing protein</fullName>
    </recommendedName>
</protein>
<proteinExistence type="predicted"/>
<sequence>MEESLDFEFEDPIISSPVVTNKRKKVIGLDELLADFYNEKIKNVEKESKRAKAPKKCIFDEEQDAREASLSKLIIEMSAEEDSSLWGIQLFQGQKSPPPLVTPPESCSLLQSFMNNDLNSLVEISSKSGDPFIEGLLVNGWLLKVVLTCGHVEESIATWTFNLMLYSSKEGLRASACQFWSAILEPREEPIKIDWFPNYSDLRKALEVYGFLFLPDMGDSNAHSSYGRPAQNIRFWIKFVTISCEVRCKWSVCSTSEAEELTGIIISFFVDRQLQGLSVLLYECMEAVISYFTDKEWKASCEKIAKSIARRVPKDLNCTRIVESISGVDDRSKHLRSAVAYQILLGCFDYKAVDDEVLRLLIAINLKEKKCDIFKMYIYLVLTENWLLSTKLLEDKPVLKEMWRLYLRNCSCLISSTDFRSFASKVRDKASFLLQGDTKMQHT</sequence>
<dbReference type="EMBL" id="KE346271">
    <property type="protein sequence ID" value="EXC31806.1"/>
    <property type="molecule type" value="Genomic_DNA"/>
</dbReference>
<reference evidence="2" key="1">
    <citation type="submission" date="2013-01" db="EMBL/GenBank/DDBJ databases">
        <title>Draft Genome Sequence of a Mulberry Tree, Morus notabilis C.K. Schneid.</title>
        <authorList>
            <person name="He N."/>
            <person name="Zhao S."/>
        </authorList>
    </citation>
    <scope>NUCLEOTIDE SEQUENCE</scope>
</reference>
<name>W9S944_9ROSA</name>
<dbReference type="STRING" id="981085.W9S944"/>
<dbReference type="PANTHER" id="PTHR37212">
    <property type="entry name" value="ACTIN PROTEIN 2/3 COMPLEX SUBUNIT-LIKE PROTEIN"/>
    <property type="match status" value="1"/>
</dbReference>
<organism evidence="1 2">
    <name type="scientific">Morus notabilis</name>
    <dbReference type="NCBI Taxonomy" id="981085"/>
    <lineage>
        <taxon>Eukaryota</taxon>
        <taxon>Viridiplantae</taxon>
        <taxon>Streptophyta</taxon>
        <taxon>Embryophyta</taxon>
        <taxon>Tracheophyta</taxon>
        <taxon>Spermatophyta</taxon>
        <taxon>Magnoliopsida</taxon>
        <taxon>eudicotyledons</taxon>
        <taxon>Gunneridae</taxon>
        <taxon>Pentapetalae</taxon>
        <taxon>rosids</taxon>
        <taxon>fabids</taxon>
        <taxon>Rosales</taxon>
        <taxon>Moraceae</taxon>
        <taxon>Moreae</taxon>
        <taxon>Morus</taxon>
    </lineage>
</organism>
<dbReference type="eggNOG" id="ENOG502QQNM">
    <property type="taxonomic scope" value="Eukaryota"/>
</dbReference>
<dbReference type="PANTHER" id="PTHR37212:SF2">
    <property type="entry name" value="ACTIN PROTEIN 2_3 COMPLEX SUBUNIT-LIKE PROTEIN"/>
    <property type="match status" value="1"/>
</dbReference>
<evidence type="ECO:0000313" key="1">
    <source>
        <dbReference type="EMBL" id="EXC31806.1"/>
    </source>
</evidence>
<dbReference type="Proteomes" id="UP000030645">
    <property type="component" value="Unassembled WGS sequence"/>
</dbReference>
<evidence type="ECO:0000313" key="2">
    <source>
        <dbReference type="Proteomes" id="UP000030645"/>
    </source>
</evidence>
<evidence type="ECO:0008006" key="3">
    <source>
        <dbReference type="Google" id="ProtNLM"/>
    </source>
</evidence>